<evidence type="ECO:0000313" key="5">
    <source>
        <dbReference type="EMBL" id="MBN8430971.1"/>
    </source>
</evidence>
<feature type="domain" description="Agarase CBM-like" evidence="4">
    <location>
        <begin position="69"/>
        <end position="258"/>
    </location>
</feature>
<dbReference type="InterPro" id="IPR017853">
    <property type="entry name" value="GH"/>
</dbReference>
<dbReference type="EMBL" id="JAEKJR010000002">
    <property type="protein sequence ID" value="MBN8430971.1"/>
    <property type="molecule type" value="Genomic_DNA"/>
</dbReference>
<dbReference type="InterPro" id="IPR040669">
    <property type="entry name" value="Agarase_CBM"/>
</dbReference>
<organism evidence="5 6">
    <name type="scientific">Microbulbifer salipaludis</name>
    <dbReference type="NCBI Taxonomy" id="187980"/>
    <lineage>
        <taxon>Bacteria</taxon>
        <taxon>Pseudomonadati</taxon>
        <taxon>Pseudomonadota</taxon>
        <taxon>Gammaproteobacteria</taxon>
        <taxon>Cellvibrionales</taxon>
        <taxon>Microbulbiferaceae</taxon>
        <taxon>Microbulbifer</taxon>
    </lineage>
</organism>
<evidence type="ECO:0000259" key="4">
    <source>
        <dbReference type="Pfam" id="PF17992"/>
    </source>
</evidence>
<protein>
    <submittedName>
        <fullName evidence="5">Beta-galactosidase</fullName>
    </submittedName>
</protein>
<dbReference type="Proteomes" id="UP000664293">
    <property type="component" value="Unassembled WGS sequence"/>
</dbReference>
<gene>
    <name evidence="5" type="ORF">JF535_08925</name>
</gene>
<comment type="caution">
    <text evidence="5">The sequence shown here is derived from an EMBL/GenBank/DDBJ whole genome shotgun (WGS) entry which is preliminary data.</text>
</comment>
<sequence length="811" mass="90730">MSETMETTAFAKKTTRPLMRSVLSLAITAAALSGLAACSGERKGSEPSESAVSSTDSNLLAQDFVLENFNNGDIPGSVQVNNGTADLVDDGAGGKALQVKLNLADNNSAGLVIKPAEAWDWSEFSDFNLAFDVANHGEESVQIDVTMGDKNGDFYTRGLVVPADGTSRTYYAKLHGHDQEDPKAAAQNEFNFASGLRSNPPTWQSDDIMLHSFWGKKLLDLSGITQIAFGSDGSLSNRQYTIDNLRLRANPEMDKNFLTGLLDKYGQNAKVDYAGKIHSDEELKTVVEEELASLSGKPNADRSKFSGWKNGPQLEATGYFRTEKVNGKWAIVDPEGYLYFSTGIDIIRLSNSSTITGYDYDQALIPKRSADEVIAEDDQPLNRVNEEAWATRELISETRANMFNWLPGYDDELGNHYGYRRETQSGPLKHGETFSFYSANLERRYGETYPESYLDTWQKVTVDRMLDWGFTSLGNWAADPFYEQQRIPFVAFADIIGEFSTLSSGFDFWHPVPDPYDPRFYERAVVAAKSVNQQIQGSPWCMGIFFDNEQSFGRLESDELHYGIVINTLSRDASDTPAKGAFTKVLKDKYRTIDALNKAWNKKVDSWEAFEKGMDSALTTDAQREDYATLLFEYGNQYFGTINKAMKSVMPNHLYLGSRLPSWGMPPEIVKAAGKNVDIISYNLYEEGLVPSKWDFLAEIDKPSLIGEFSFGSDDQGHFHPGIVISADQKDRGRMFKNYMHSFIDNPWFVGVHMFQYMDSPITGRAYDGENYANGFVSVADVPYAELVKAAKEVHEGLYERRFGDVKSEKE</sequence>
<evidence type="ECO:0000259" key="3">
    <source>
        <dbReference type="Pfam" id="PF02449"/>
    </source>
</evidence>
<dbReference type="Gene3D" id="3.20.20.80">
    <property type="entry name" value="Glycosidases"/>
    <property type="match status" value="1"/>
</dbReference>
<dbReference type="Pfam" id="PF17992">
    <property type="entry name" value="Agarase_CBM"/>
    <property type="match status" value="1"/>
</dbReference>
<name>A0ABS3E6N6_9GAMM</name>
<dbReference type="Pfam" id="PF02449">
    <property type="entry name" value="Glyco_hydro_42"/>
    <property type="match status" value="1"/>
</dbReference>
<feature type="domain" description="Glycoside hydrolase family 42 N-terminal" evidence="3">
    <location>
        <begin position="578"/>
        <end position="687"/>
    </location>
</feature>
<dbReference type="InterPro" id="IPR013529">
    <property type="entry name" value="Glyco_hydro_42_N"/>
</dbReference>
<accession>A0ABS3E6N6</accession>
<keyword evidence="6" id="KW-1185">Reference proteome</keyword>
<keyword evidence="2" id="KW-0326">Glycosidase</keyword>
<evidence type="ECO:0000256" key="1">
    <source>
        <dbReference type="ARBA" id="ARBA00022801"/>
    </source>
</evidence>
<evidence type="ECO:0000313" key="6">
    <source>
        <dbReference type="Proteomes" id="UP000664293"/>
    </source>
</evidence>
<reference evidence="5 6" key="1">
    <citation type="submission" date="2020-12" db="EMBL/GenBank/DDBJ databases">
        <title>Oil enriched cultivation method for isolating marine PHA-producing bacteria.</title>
        <authorList>
            <person name="Zheng W."/>
            <person name="Yu S."/>
            <person name="Huang Y."/>
        </authorList>
    </citation>
    <scope>NUCLEOTIDE SEQUENCE [LARGE SCALE GENOMIC DNA]</scope>
    <source>
        <strain evidence="5 6">SN0-2</strain>
    </source>
</reference>
<evidence type="ECO:0000256" key="2">
    <source>
        <dbReference type="ARBA" id="ARBA00023295"/>
    </source>
</evidence>
<dbReference type="Gene3D" id="2.60.120.430">
    <property type="entry name" value="Galactose-binding lectin"/>
    <property type="match status" value="1"/>
</dbReference>
<dbReference type="SUPFAM" id="SSF51445">
    <property type="entry name" value="(Trans)glycosidases"/>
    <property type="match status" value="1"/>
</dbReference>
<keyword evidence="1" id="KW-0378">Hydrolase</keyword>
<proteinExistence type="predicted"/>